<dbReference type="InterPro" id="IPR009072">
    <property type="entry name" value="Histone-fold"/>
</dbReference>
<keyword evidence="4" id="KW-0804">Transcription</keyword>
<dbReference type="PANTHER" id="PTHR11064:SF9">
    <property type="entry name" value="NUCLEAR TRANSCRIPTION FACTOR Y SUBUNIT BETA"/>
    <property type="match status" value="1"/>
</dbReference>
<evidence type="ECO:0000313" key="10">
    <source>
        <dbReference type="Proteomes" id="UP000078555"/>
    </source>
</evidence>
<organism evidence="8 9">
    <name type="scientific">Plasmodium ovale wallikeri</name>
    <dbReference type="NCBI Taxonomy" id="864142"/>
    <lineage>
        <taxon>Eukaryota</taxon>
        <taxon>Sar</taxon>
        <taxon>Alveolata</taxon>
        <taxon>Apicomplexa</taxon>
        <taxon>Aconoidasida</taxon>
        <taxon>Haemosporida</taxon>
        <taxon>Plasmodiidae</taxon>
        <taxon>Plasmodium</taxon>
        <taxon>Plasmodium (Plasmodium)</taxon>
    </lineage>
</organism>
<feature type="region of interest" description="Disordered" evidence="5">
    <location>
        <begin position="205"/>
        <end position="236"/>
    </location>
</feature>
<dbReference type="GO" id="GO:0046982">
    <property type="term" value="F:protein heterodimerization activity"/>
    <property type="evidence" value="ECO:0007669"/>
    <property type="project" value="InterPro"/>
</dbReference>
<dbReference type="Proteomes" id="UP000078555">
    <property type="component" value="Unassembled WGS sequence"/>
</dbReference>
<evidence type="ECO:0000256" key="2">
    <source>
        <dbReference type="ARBA" id="ARBA00023015"/>
    </source>
</evidence>
<dbReference type="Gene3D" id="1.10.20.10">
    <property type="entry name" value="Histone, subunit A"/>
    <property type="match status" value="1"/>
</dbReference>
<dbReference type="GO" id="GO:0000978">
    <property type="term" value="F:RNA polymerase II cis-regulatory region sequence-specific DNA binding"/>
    <property type="evidence" value="ECO:0007669"/>
    <property type="project" value="TreeGrafter"/>
</dbReference>
<feature type="region of interest" description="Disordered" evidence="5">
    <location>
        <begin position="114"/>
        <end position="136"/>
    </location>
</feature>
<dbReference type="EMBL" id="FLRD01000086">
    <property type="protein sequence ID" value="SBT35879.1"/>
    <property type="molecule type" value="Genomic_DNA"/>
</dbReference>
<reference evidence="9 10" key="1">
    <citation type="submission" date="2016-05" db="EMBL/GenBank/DDBJ databases">
        <authorList>
            <person name="Naeem Raeece"/>
        </authorList>
    </citation>
    <scope>NUCLEOTIDE SEQUENCE [LARGE SCALE GENOMIC DNA]</scope>
</reference>
<feature type="region of interest" description="Disordered" evidence="5">
    <location>
        <begin position="281"/>
        <end position="307"/>
    </location>
</feature>
<sequence>MTNHINHDESQTLYEKKMEKNPDGNNTLDENNYVNMNIIFKGNSDNTSENTSSKDDDTGYKNQDVQNCTNMENSMNLKNLLTLESENNMNEEYDYKDTQVLSIEAIQKISNQVKSEHAHVSSNGGENQLKNSHLESSVDCSDLPVIRLKRSVNKDSASNGDSGGSDDKVLFSTITTGNNSGRFDDGEKDGMNPVDECYEENVKKNFNGSFDGNNGDRISNPENDSSHNDYEEKDTTLHVGKRAKISRNISEEGETYLILAERNFGDEERRNKDQNLLFANGEKDHQYCDQRGNDDKSYSKGDDDAASSVVSVSSKYIMDDEEDNHSNYGDAANEEKERKKIIGEKVFTDTNAYLGEGNTFTFSSLQNSKIDANSSDAIYMNNNEKESHPCDYYEKGSISTLGVNYFVQSDSVLCEDMARTDGMIPHCAYDTGEDKNNNGELFLTVEKAVHNHDDVEKEGINDKVRLSEEKGPHVINETHENNIVQEEENPEKGSSGGIYKVNTSRHNYENYEHGDIHLDREEYPFEERSKVSDVKEHQSNVSIECVDKGKYNFNRNCKSDDTFCEEKRISDDLKEHIVDSGGNYDSMKEREDTMISTHDDANDGIEETQMSAGNAELFFANLENNSCSNDMELSYNGVVRMDDKNMDLSANGYVSSIGHAQNNNDDHDFVKDGRCFHSNEYENGDNLNDVSQSNTTYTIREDNKDSFDVCTNGKDAEEKGVNHVSTSAIEANGKNARRENDCVLVEDINLVNENQEKCKSEQAEIELTNRNYHISKKRRSSFTYDEIQKERKLHIQVDAQDECNDNIMKVSYHEHIHNRPCMIEQKEQEKQANYEKCAKSMEKIKVNSNIDETSRISTPNAHSDNFFSSKENTTFMIDSQLNKNKPFLKCDIDDNSNVSKEEVHLGGLHSVNIRGGSSNKDITNEENDNEKGTREMSIVENDNAEYTEKHAVYIKGNTDQYEYAQNENNNASDDGKNSSDDNTEKKHLSNTDLSHKKKNKNENETLLPIANISRIMKRILPASAKVAKESKDIIRECVTEFIQFLTSEVTFPYKHITHIGHPLYLLSLFSSPHAGFNDYAEPLSEYLNKWKQLKGLNNSNGCHEKKFERMKSSEDQNTTANSNLNDVEVGNTIEGVSLQDNDLRNDELHNEEQLYTKDNYHFINNVYGNSSELFGNAFSNLYSNPSEEDHIGRI</sequence>
<dbReference type="AlphaFoldDB" id="A0A1A8YX58"/>
<dbReference type="EMBL" id="FLRE01000115">
    <property type="protein sequence ID" value="SBT36296.1"/>
    <property type="molecule type" value="Genomic_DNA"/>
</dbReference>
<feature type="region of interest" description="Disordered" evidence="5">
    <location>
        <begin position="154"/>
        <end position="190"/>
    </location>
</feature>
<evidence type="ECO:0000256" key="1">
    <source>
        <dbReference type="ARBA" id="ARBA00009053"/>
    </source>
</evidence>
<evidence type="ECO:0000313" key="9">
    <source>
        <dbReference type="Proteomes" id="UP000078550"/>
    </source>
</evidence>
<evidence type="ECO:0000313" key="8">
    <source>
        <dbReference type="EMBL" id="SBT36296.1"/>
    </source>
</evidence>
<feature type="compositionally biased region" description="Low complexity" evidence="5">
    <location>
        <begin position="205"/>
        <end position="216"/>
    </location>
</feature>
<comment type="similarity">
    <text evidence="1">Belongs to the NFYB/HAP3 subunit family.</text>
</comment>
<reference evidence="8" key="2">
    <citation type="submission" date="2016-05" db="EMBL/GenBank/DDBJ databases">
        <authorList>
            <person name="Lavstsen T."/>
            <person name="Jespersen J.S."/>
        </authorList>
    </citation>
    <scope>NUCLEOTIDE SEQUENCE [LARGE SCALE GENOMIC DNA]</scope>
</reference>
<feature type="region of interest" description="Disordered" evidence="5">
    <location>
        <begin position="41"/>
        <end position="65"/>
    </location>
</feature>
<evidence type="ECO:0000256" key="3">
    <source>
        <dbReference type="ARBA" id="ARBA00023125"/>
    </source>
</evidence>
<dbReference type="SUPFAM" id="SSF47113">
    <property type="entry name" value="Histone-fold"/>
    <property type="match status" value="1"/>
</dbReference>
<evidence type="ECO:0000313" key="7">
    <source>
        <dbReference type="EMBL" id="SBT35879.1"/>
    </source>
</evidence>
<feature type="region of interest" description="Disordered" evidence="5">
    <location>
        <begin position="966"/>
        <end position="1002"/>
    </location>
</feature>
<dbReference type="GO" id="GO:0016602">
    <property type="term" value="C:CCAAT-binding factor complex"/>
    <property type="evidence" value="ECO:0007669"/>
    <property type="project" value="InterPro"/>
</dbReference>
<keyword evidence="10" id="KW-1185">Reference proteome</keyword>
<dbReference type="CDD" id="cd22907">
    <property type="entry name" value="HFD_NFYB"/>
    <property type="match status" value="1"/>
</dbReference>
<accession>A0A1A8YX58</accession>
<keyword evidence="3" id="KW-0238">DNA-binding</keyword>
<dbReference type="Proteomes" id="UP000078550">
    <property type="component" value="Unassembled WGS sequence"/>
</dbReference>
<dbReference type="Pfam" id="PF00808">
    <property type="entry name" value="CBFD_NFYB_HMF"/>
    <property type="match status" value="1"/>
</dbReference>
<name>A0A1A8YX58_PLAOA</name>
<dbReference type="InterPro" id="IPR027113">
    <property type="entry name" value="Transc_fact_NFYB/HAP3"/>
</dbReference>
<feature type="domain" description="Transcription factor CBF/NF-Y/archaeal histone" evidence="6">
    <location>
        <begin position="1006"/>
        <end position="1048"/>
    </location>
</feature>
<feature type="region of interest" description="Disordered" evidence="5">
    <location>
        <begin position="909"/>
        <end position="944"/>
    </location>
</feature>
<feature type="compositionally biased region" description="Polar residues" evidence="5">
    <location>
        <begin position="120"/>
        <end position="136"/>
    </location>
</feature>
<dbReference type="PANTHER" id="PTHR11064">
    <property type="entry name" value="CCAAT-BINDING TRANSCRIPTION FACTOR-RELATED"/>
    <property type="match status" value="1"/>
</dbReference>
<feature type="compositionally biased region" description="Polar residues" evidence="5">
    <location>
        <begin position="172"/>
        <end position="181"/>
    </location>
</feature>
<gene>
    <name evidence="7" type="ORF">POVWA1_029770</name>
    <name evidence="8" type="ORF">POVWA2_029370</name>
</gene>
<dbReference type="InterPro" id="IPR003958">
    <property type="entry name" value="CBFA_NFYB_domain"/>
</dbReference>
<evidence type="ECO:0000256" key="4">
    <source>
        <dbReference type="ARBA" id="ARBA00023163"/>
    </source>
</evidence>
<evidence type="ECO:0000256" key="5">
    <source>
        <dbReference type="SAM" id="MobiDB-lite"/>
    </source>
</evidence>
<keyword evidence="2" id="KW-0805">Transcription regulation</keyword>
<dbReference type="GO" id="GO:0001228">
    <property type="term" value="F:DNA-binding transcription activator activity, RNA polymerase II-specific"/>
    <property type="evidence" value="ECO:0007669"/>
    <property type="project" value="InterPro"/>
</dbReference>
<feature type="compositionally biased region" description="Basic and acidic residues" evidence="5">
    <location>
        <begin position="281"/>
        <end position="303"/>
    </location>
</feature>
<protein>
    <submittedName>
        <fullName evidence="8">CCAAT-box DNA binding protein subunit B</fullName>
    </submittedName>
</protein>
<feature type="compositionally biased region" description="Basic and acidic residues" evidence="5">
    <location>
        <begin position="224"/>
        <end position="236"/>
    </location>
</feature>
<feature type="compositionally biased region" description="Basic and acidic residues" evidence="5">
    <location>
        <begin position="973"/>
        <end position="989"/>
    </location>
</feature>
<evidence type="ECO:0000259" key="6">
    <source>
        <dbReference type="Pfam" id="PF00808"/>
    </source>
</evidence>
<proteinExistence type="inferred from homology"/>